<dbReference type="NCBIfam" id="TIGR01733">
    <property type="entry name" value="AA-adenyl-dom"/>
    <property type="match status" value="1"/>
</dbReference>
<dbReference type="OrthoDB" id="9765680at2"/>
<keyword evidence="6" id="KW-1185">Reference proteome</keyword>
<dbReference type="SUPFAM" id="SSF47336">
    <property type="entry name" value="ACP-like"/>
    <property type="match status" value="1"/>
</dbReference>
<dbReference type="Pfam" id="PF13193">
    <property type="entry name" value="AMP-binding_C"/>
    <property type="match status" value="1"/>
</dbReference>
<dbReference type="PROSITE" id="PS50075">
    <property type="entry name" value="CARRIER"/>
    <property type="match status" value="1"/>
</dbReference>
<dbReference type="InterPro" id="IPR000873">
    <property type="entry name" value="AMP-dep_synth/lig_dom"/>
</dbReference>
<accession>A0A1V4H9F6</accession>
<dbReference type="InterPro" id="IPR020459">
    <property type="entry name" value="AMP-binding"/>
</dbReference>
<dbReference type="Gene3D" id="3.30.300.30">
    <property type="match status" value="1"/>
</dbReference>
<comment type="similarity">
    <text evidence="1">Belongs to the ATP-dependent AMP-binding enzyme family.</text>
</comment>
<dbReference type="GO" id="GO:0017000">
    <property type="term" value="P:antibiotic biosynthetic process"/>
    <property type="evidence" value="ECO:0007669"/>
    <property type="project" value="UniProtKB-KW"/>
</dbReference>
<dbReference type="InterPro" id="IPR025110">
    <property type="entry name" value="AMP-bd_C"/>
</dbReference>
<dbReference type="Gene3D" id="3.40.50.980">
    <property type="match status" value="2"/>
</dbReference>
<name>A0A1V4H9F6_9BACL</name>
<dbReference type="SUPFAM" id="SSF56801">
    <property type="entry name" value="Acetyl-CoA synthetase-like"/>
    <property type="match status" value="1"/>
</dbReference>
<reference evidence="6" key="1">
    <citation type="submission" date="2016-07" db="EMBL/GenBank/DDBJ databases">
        <authorList>
            <person name="Florea S."/>
            <person name="Webb J.S."/>
            <person name="Jaromczyk J."/>
            <person name="Schardl C.L."/>
        </authorList>
    </citation>
    <scope>NUCLEOTIDE SEQUENCE [LARGE SCALE GENOMIC DNA]</scope>
    <source>
        <strain evidence="6">CY1</strain>
    </source>
</reference>
<dbReference type="Gene3D" id="2.30.38.10">
    <property type="entry name" value="Luciferase, Domain 3"/>
    <property type="match status" value="1"/>
</dbReference>
<dbReference type="GO" id="GO:0005737">
    <property type="term" value="C:cytoplasm"/>
    <property type="evidence" value="ECO:0007669"/>
    <property type="project" value="TreeGrafter"/>
</dbReference>
<organism evidence="5 6">
    <name type="scientific">Paenibacillus ferrarius</name>
    <dbReference type="NCBI Taxonomy" id="1469647"/>
    <lineage>
        <taxon>Bacteria</taxon>
        <taxon>Bacillati</taxon>
        <taxon>Bacillota</taxon>
        <taxon>Bacilli</taxon>
        <taxon>Bacillales</taxon>
        <taxon>Paenibacillaceae</taxon>
        <taxon>Paenibacillus</taxon>
    </lineage>
</organism>
<comment type="caution">
    <text evidence="5">The sequence shown here is derived from an EMBL/GenBank/DDBJ whole genome shotgun (WGS) entry which is preliminary data.</text>
</comment>
<keyword evidence="2" id="KW-0677">Repeat</keyword>
<dbReference type="AlphaFoldDB" id="A0A1V4H9F6"/>
<keyword evidence="3" id="KW-0045">Antibiotic biosynthesis</keyword>
<dbReference type="PRINTS" id="PR00154">
    <property type="entry name" value="AMPBINDING"/>
</dbReference>
<proteinExistence type="inferred from homology"/>
<evidence type="ECO:0000259" key="4">
    <source>
        <dbReference type="PROSITE" id="PS50075"/>
    </source>
</evidence>
<dbReference type="InterPro" id="IPR020845">
    <property type="entry name" value="AMP-binding_CS"/>
</dbReference>
<dbReference type="STRING" id="1469647.BC351_39080"/>
<dbReference type="FunFam" id="3.40.50.12780:FF:000012">
    <property type="entry name" value="Non-ribosomal peptide synthetase"/>
    <property type="match status" value="1"/>
</dbReference>
<dbReference type="RefSeq" id="WP_079419637.1">
    <property type="nucleotide sequence ID" value="NZ_MBTG01000050.1"/>
</dbReference>
<gene>
    <name evidence="5" type="ORF">BC351_39080</name>
</gene>
<evidence type="ECO:0000256" key="1">
    <source>
        <dbReference type="ARBA" id="ARBA00006432"/>
    </source>
</evidence>
<feature type="domain" description="Carrier" evidence="4">
    <location>
        <begin position="768"/>
        <end position="849"/>
    </location>
</feature>
<dbReference type="CDD" id="cd05930">
    <property type="entry name" value="A_NRPS"/>
    <property type="match status" value="1"/>
</dbReference>
<dbReference type="Proteomes" id="UP000190626">
    <property type="component" value="Unassembled WGS sequence"/>
</dbReference>
<sequence length="859" mass="97328">MTGRNGVYEETNSNKHFWLEALAGVTPNKLPYNFTGKKIRILSSIGSEQKTIEEQLFQRLKEASIEYACTLGEIAYSAFVYWQNLLTTEKNIVTGYTDTGSHYRKSNVVPIHIKLDSKLNIQNLVTKVKETLRESKLHSDTLQEAYRRMGFQDHERLIATVFCWSEQRIHDFELSTNEMSSPLELVVFVDESNPEIVINYLPAYFYETEIKDAINLYYAILQGLASGEERFLDKKYLLAREVKECKAYFGQTESVYGRARTLSELFEEQARRVPDRIAVTSEGTKISYRDLEDKSNQFARVLRQHGVGNNDHIGIVMERSPDMIVALLAILKCGAVYVPLEVDFPVRRIDEIIRKAEIKLLIANQGYPHQHEVQFVAYDEEELRLHSNAASLCNKNSSDLAYIIFTSGSTGTPKGVMIEHHSVVNLIQWVNSTFHVTENDVVLSVTSLTFDLSVYDIFGILAAGGKVVLASKSQIVSPNALKEIIIQENVTFWNSVPSTMNLCMQILEQMNTVKACSTLRIVFLSGDWIPVHLPNRIHKYFPNAIVVGLGGATEGTVWSNYYVIDYIDEDQTSIPYGKPIFNSAYYILDEELHPVPRGVAGELYICGAGVARGYTNDLARSEQSFIPNPVLDVDQRLIYKTGDLGRMLPDGNIEFLGRRDHQVKVRGYRIELGEIESQVCKQKGILEACAAVVTVGSENQLLCVYVVADHVIDSDEIQAQLSLVLPAYMVPAKVIQIDRMPLTFNGKIDRAKLPDHPMLFVPKTAICKPRNKLDDMLVHIWTSFFESGEIGSEYEGFNIDSNFWDIGGDSLMAVRLEVELEKLTSVPLELFVYSYKTIREQSDYIAENPREELHLEYSR</sequence>
<dbReference type="SUPFAM" id="SSF52777">
    <property type="entry name" value="CoA-dependent acyltransferases"/>
    <property type="match status" value="1"/>
</dbReference>
<dbReference type="PROSITE" id="PS00455">
    <property type="entry name" value="AMP_BINDING"/>
    <property type="match status" value="1"/>
</dbReference>
<dbReference type="Gene3D" id="3.30.559.30">
    <property type="entry name" value="Nonribosomal peptide synthetase, condensation domain"/>
    <property type="match status" value="1"/>
</dbReference>
<evidence type="ECO:0000313" key="5">
    <source>
        <dbReference type="EMBL" id="OPH47994.1"/>
    </source>
</evidence>
<dbReference type="GO" id="GO:0031177">
    <property type="term" value="F:phosphopantetheine binding"/>
    <property type="evidence" value="ECO:0007669"/>
    <property type="project" value="TreeGrafter"/>
</dbReference>
<dbReference type="InterPro" id="IPR009081">
    <property type="entry name" value="PP-bd_ACP"/>
</dbReference>
<dbReference type="Gene3D" id="1.10.1200.10">
    <property type="entry name" value="ACP-like"/>
    <property type="match status" value="1"/>
</dbReference>
<dbReference type="EMBL" id="MBTG01000050">
    <property type="protein sequence ID" value="OPH47994.1"/>
    <property type="molecule type" value="Genomic_DNA"/>
</dbReference>
<evidence type="ECO:0000256" key="3">
    <source>
        <dbReference type="ARBA" id="ARBA00023194"/>
    </source>
</evidence>
<evidence type="ECO:0000256" key="2">
    <source>
        <dbReference type="ARBA" id="ARBA00022737"/>
    </source>
</evidence>
<dbReference type="GO" id="GO:0044550">
    <property type="term" value="P:secondary metabolite biosynthetic process"/>
    <property type="evidence" value="ECO:0007669"/>
    <property type="project" value="TreeGrafter"/>
</dbReference>
<dbReference type="PANTHER" id="PTHR45527:SF1">
    <property type="entry name" value="FATTY ACID SYNTHASE"/>
    <property type="match status" value="1"/>
</dbReference>
<dbReference type="FunFam" id="3.40.50.980:FF:000001">
    <property type="entry name" value="Non-ribosomal peptide synthetase"/>
    <property type="match status" value="1"/>
</dbReference>
<evidence type="ECO:0000313" key="6">
    <source>
        <dbReference type="Proteomes" id="UP000190626"/>
    </source>
</evidence>
<dbReference type="InterPro" id="IPR036736">
    <property type="entry name" value="ACP-like_sf"/>
</dbReference>
<dbReference type="InterPro" id="IPR010071">
    <property type="entry name" value="AA_adenyl_dom"/>
</dbReference>
<dbReference type="PANTHER" id="PTHR45527">
    <property type="entry name" value="NONRIBOSOMAL PEPTIDE SYNTHETASE"/>
    <property type="match status" value="1"/>
</dbReference>
<protein>
    <recommendedName>
        <fullName evidence="4">Carrier domain-containing protein</fullName>
    </recommendedName>
</protein>
<dbReference type="Pfam" id="PF00550">
    <property type="entry name" value="PP-binding"/>
    <property type="match status" value="1"/>
</dbReference>
<dbReference type="Pfam" id="PF00501">
    <property type="entry name" value="AMP-binding"/>
    <property type="match status" value="1"/>
</dbReference>
<dbReference type="GO" id="GO:0043041">
    <property type="term" value="P:amino acid activation for nonribosomal peptide biosynthetic process"/>
    <property type="evidence" value="ECO:0007669"/>
    <property type="project" value="TreeGrafter"/>
</dbReference>
<dbReference type="InterPro" id="IPR045851">
    <property type="entry name" value="AMP-bd_C_sf"/>
</dbReference>